<dbReference type="SUPFAM" id="SSF103473">
    <property type="entry name" value="MFS general substrate transporter"/>
    <property type="match status" value="1"/>
</dbReference>
<evidence type="ECO:0000313" key="3">
    <source>
        <dbReference type="EMBL" id="ABZ74396.1"/>
    </source>
</evidence>
<dbReference type="PANTHER" id="PTHR11328">
    <property type="entry name" value="MAJOR FACILITATOR SUPERFAMILY DOMAIN-CONTAINING PROTEIN"/>
    <property type="match status" value="1"/>
</dbReference>
<gene>
    <name evidence="3" type="ordered locus">Caul_5276</name>
</gene>
<feature type="transmembrane region" description="Helical" evidence="2">
    <location>
        <begin position="357"/>
        <end position="381"/>
    </location>
</feature>
<organism evidence="3">
    <name type="scientific">Caulobacter sp. (strain K31)</name>
    <dbReference type="NCBI Taxonomy" id="366602"/>
    <lineage>
        <taxon>Bacteria</taxon>
        <taxon>Pseudomonadati</taxon>
        <taxon>Pseudomonadota</taxon>
        <taxon>Alphaproteobacteria</taxon>
        <taxon>Caulobacterales</taxon>
        <taxon>Caulobacteraceae</taxon>
        <taxon>Caulobacter</taxon>
    </lineage>
</organism>
<dbReference type="GO" id="GO:0015293">
    <property type="term" value="F:symporter activity"/>
    <property type="evidence" value="ECO:0007669"/>
    <property type="project" value="InterPro"/>
</dbReference>
<geneLocation type="plasmid" evidence="3">
    <name>pCAUL01</name>
</geneLocation>
<feature type="transmembrane region" description="Helical" evidence="2">
    <location>
        <begin position="103"/>
        <end position="121"/>
    </location>
</feature>
<feature type="transmembrane region" description="Helical" evidence="2">
    <location>
        <begin position="299"/>
        <end position="319"/>
    </location>
</feature>
<proteinExistence type="inferred from homology"/>
<dbReference type="HOGENOM" id="CLU_027408_6_0_5"/>
<dbReference type="Gene3D" id="1.20.1250.20">
    <property type="entry name" value="MFS general substrate transporter like domains"/>
    <property type="match status" value="2"/>
</dbReference>
<feature type="transmembrane region" description="Helical" evidence="2">
    <location>
        <begin position="260"/>
        <end position="279"/>
    </location>
</feature>
<evidence type="ECO:0000256" key="1">
    <source>
        <dbReference type="ARBA" id="ARBA00009617"/>
    </source>
</evidence>
<evidence type="ECO:0000256" key="2">
    <source>
        <dbReference type="SAM" id="Phobius"/>
    </source>
</evidence>
<feature type="transmembrane region" description="Helical" evidence="2">
    <location>
        <begin position="205"/>
        <end position="224"/>
    </location>
</feature>
<feature type="transmembrane region" description="Helical" evidence="2">
    <location>
        <begin position="326"/>
        <end position="345"/>
    </location>
</feature>
<dbReference type="InterPro" id="IPR039672">
    <property type="entry name" value="MFS_2"/>
</dbReference>
<dbReference type="EMBL" id="CP000928">
    <property type="protein sequence ID" value="ABZ74396.1"/>
    <property type="molecule type" value="Genomic_DNA"/>
</dbReference>
<accession>B0T909</accession>
<dbReference type="GO" id="GO:0005886">
    <property type="term" value="C:plasma membrane"/>
    <property type="evidence" value="ECO:0007669"/>
    <property type="project" value="TreeGrafter"/>
</dbReference>
<keyword evidence="2" id="KW-0812">Transmembrane</keyword>
<keyword evidence="3" id="KW-0614">Plasmid</keyword>
<name>B0T909_CAUSK</name>
<dbReference type="AlphaFoldDB" id="B0T909"/>
<dbReference type="GO" id="GO:0008643">
    <property type="term" value="P:carbohydrate transport"/>
    <property type="evidence" value="ECO:0007669"/>
    <property type="project" value="InterPro"/>
</dbReference>
<sequence>MARDEPVHGGGELASAGGETISPRPKLRLGLKLGYAAGALLDGVATQAVNIFLFFYATTVCGAPAALAGVAIAAGLVVDALIDPMIGSASDACRSRFGRRLPFMMWGAPATALFLVLIFSLPEALSGVGLVAWITVLSICLRVSISLYLLPFNAVGAELSEDYAERSSIAAWRWGAAMAGALTAVLLGFGVFFSGPEGLAKRAAYTPFGVSIALVALVGAGLAMRALMLTRDRQNPPPRETGPAHTRFVRAVGEIFANPSFRVLFAGAILLFSALSVHSTLGLHANTYFWRLEPKQTQAVTLALFAGLLLGAPLAGPLLRRLEKRVVLLIGIGGMGLALAGPAVLRLAGLLPLEGGQLVLLLAGALFFGGVLMAAAAIAFVSMMADAADEHEYLFGARREGLYFAGWAFASKAAAGLGALIAGLGLELVGFKSHGGSVAQALSPRTIEWIGALYGPGAGALALAAAATCLFYRLDAARHARMLAVLRTRRAGQTEPDSTVQETAA</sequence>
<dbReference type="KEGG" id="cak:Caul_5276"/>
<feature type="transmembrane region" description="Helical" evidence="2">
    <location>
        <begin position="402"/>
        <end position="429"/>
    </location>
</feature>
<feature type="transmembrane region" description="Helical" evidence="2">
    <location>
        <begin position="63"/>
        <end position="82"/>
    </location>
</feature>
<keyword evidence="2" id="KW-1133">Transmembrane helix</keyword>
<dbReference type="PANTHER" id="PTHR11328:SF24">
    <property type="entry name" value="MAJOR FACILITATOR SUPERFAMILY (MFS) PROFILE DOMAIN-CONTAINING PROTEIN"/>
    <property type="match status" value="1"/>
</dbReference>
<dbReference type="InterPro" id="IPR036259">
    <property type="entry name" value="MFS_trans_sf"/>
</dbReference>
<reference evidence="3" key="1">
    <citation type="submission" date="2008-01" db="EMBL/GenBank/DDBJ databases">
        <title>Complete sequence of plasmid1 pCAUL01 of Caulobacter sp. K31.</title>
        <authorList>
            <consortium name="US DOE Joint Genome Institute"/>
            <person name="Copeland A."/>
            <person name="Lucas S."/>
            <person name="Lapidus A."/>
            <person name="Barry K."/>
            <person name="Glavina del Rio T."/>
            <person name="Dalin E."/>
            <person name="Tice H."/>
            <person name="Pitluck S."/>
            <person name="Bruce D."/>
            <person name="Goodwin L."/>
            <person name="Thompson L.S."/>
            <person name="Brettin T."/>
            <person name="Detter J.C."/>
            <person name="Han C."/>
            <person name="Schmutz J."/>
            <person name="Larimer F."/>
            <person name="Land M."/>
            <person name="Hauser L."/>
            <person name="Kyrpides N."/>
            <person name="Kim E."/>
            <person name="Stephens C."/>
            <person name="Richardson P."/>
        </authorList>
    </citation>
    <scope>NUCLEOTIDE SEQUENCE [LARGE SCALE GENOMIC DNA]</scope>
    <source>
        <plasmid evidence="3">K31</plasmid>
        <plasmid evidence="3">pCAUL01</plasmid>
    </source>
</reference>
<protein>
    <submittedName>
        <fullName evidence="3">Major facilitator superfamily MFS_1</fullName>
    </submittedName>
</protein>
<feature type="transmembrane region" description="Helical" evidence="2">
    <location>
        <begin position="449"/>
        <end position="472"/>
    </location>
</feature>
<feature type="transmembrane region" description="Helical" evidence="2">
    <location>
        <begin position="127"/>
        <end position="150"/>
    </location>
</feature>
<dbReference type="Pfam" id="PF13347">
    <property type="entry name" value="MFS_2"/>
    <property type="match status" value="1"/>
</dbReference>
<keyword evidence="2" id="KW-0472">Membrane</keyword>
<dbReference type="OrthoDB" id="9764596at2"/>
<feature type="transmembrane region" description="Helical" evidence="2">
    <location>
        <begin position="171"/>
        <end position="193"/>
    </location>
</feature>
<comment type="similarity">
    <text evidence="1">Belongs to the sodium:galactoside symporter (TC 2.A.2) family.</text>
</comment>